<proteinExistence type="predicted"/>
<evidence type="ECO:0008006" key="2">
    <source>
        <dbReference type="Google" id="ProtNLM"/>
    </source>
</evidence>
<name>A0A6S6SQR4_9BACT</name>
<protein>
    <recommendedName>
        <fullName evidence="2">PIN domain-containing protein</fullName>
    </recommendedName>
</protein>
<sequence>MKYLLDSNIVIYYLNGDESIANFIEKTKPYLLSL</sequence>
<reference evidence="1" key="1">
    <citation type="submission" date="2020-01" db="EMBL/GenBank/DDBJ databases">
        <authorList>
            <person name="Meier V. D."/>
            <person name="Meier V D."/>
        </authorList>
    </citation>
    <scope>NUCLEOTIDE SEQUENCE</scope>
    <source>
        <strain evidence="1">HLG_WM_MAG_04</strain>
    </source>
</reference>
<dbReference type="InterPro" id="IPR029060">
    <property type="entry name" value="PIN-like_dom_sf"/>
</dbReference>
<gene>
    <name evidence="1" type="ORF">HELGO_WM3806</name>
</gene>
<dbReference type="SUPFAM" id="SSF88723">
    <property type="entry name" value="PIN domain-like"/>
    <property type="match status" value="1"/>
</dbReference>
<dbReference type="AlphaFoldDB" id="A0A6S6SQR4"/>
<accession>A0A6S6SQR4</accession>
<organism evidence="1">
    <name type="scientific">uncultured Sulfurovum sp</name>
    <dbReference type="NCBI Taxonomy" id="269237"/>
    <lineage>
        <taxon>Bacteria</taxon>
        <taxon>Pseudomonadati</taxon>
        <taxon>Campylobacterota</taxon>
        <taxon>Epsilonproteobacteria</taxon>
        <taxon>Campylobacterales</taxon>
        <taxon>Sulfurovaceae</taxon>
        <taxon>Sulfurovum</taxon>
        <taxon>environmental samples</taxon>
    </lineage>
</organism>
<evidence type="ECO:0000313" key="1">
    <source>
        <dbReference type="EMBL" id="CAA6807910.1"/>
    </source>
</evidence>
<dbReference type="EMBL" id="CACVAX010000018">
    <property type="protein sequence ID" value="CAA6807910.1"/>
    <property type="molecule type" value="Genomic_DNA"/>
</dbReference>